<protein>
    <recommendedName>
        <fullName evidence="4">Biopolymer transporter ExbD</fullName>
    </recommendedName>
</protein>
<dbReference type="EMBL" id="JBHRTQ010000013">
    <property type="protein sequence ID" value="MFC3175377.1"/>
    <property type="molecule type" value="Genomic_DNA"/>
</dbReference>
<proteinExistence type="predicted"/>
<dbReference type="RefSeq" id="WP_379510756.1">
    <property type="nucleotide sequence ID" value="NZ_JBHRTQ010000013.1"/>
</dbReference>
<reference evidence="3" key="1">
    <citation type="journal article" date="2019" name="Int. J. Syst. Evol. Microbiol.">
        <title>The Global Catalogue of Microorganisms (GCM) 10K type strain sequencing project: providing services to taxonomists for standard genome sequencing and annotation.</title>
        <authorList>
            <consortium name="The Broad Institute Genomics Platform"/>
            <consortium name="The Broad Institute Genome Sequencing Center for Infectious Disease"/>
            <person name="Wu L."/>
            <person name="Ma J."/>
        </authorList>
    </citation>
    <scope>NUCLEOTIDE SEQUENCE [LARGE SCALE GENOMIC DNA]</scope>
    <source>
        <strain evidence="3">KCTC 42984</strain>
    </source>
</reference>
<organism evidence="2 3">
    <name type="scientific">Novosphingobium bradum</name>
    <dbReference type="NCBI Taxonomy" id="1737444"/>
    <lineage>
        <taxon>Bacteria</taxon>
        <taxon>Pseudomonadati</taxon>
        <taxon>Pseudomonadota</taxon>
        <taxon>Alphaproteobacteria</taxon>
        <taxon>Sphingomonadales</taxon>
        <taxon>Sphingomonadaceae</taxon>
        <taxon>Novosphingobium</taxon>
    </lineage>
</organism>
<keyword evidence="1" id="KW-1133">Transmembrane helix</keyword>
<evidence type="ECO:0008006" key="4">
    <source>
        <dbReference type="Google" id="ProtNLM"/>
    </source>
</evidence>
<name>A0ABV7IYS2_9SPHN</name>
<accession>A0ABV7IYS2</accession>
<evidence type="ECO:0000313" key="2">
    <source>
        <dbReference type="EMBL" id="MFC3175377.1"/>
    </source>
</evidence>
<keyword evidence="3" id="KW-1185">Reference proteome</keyword>
<gene>
    <name evidence="2" type="ORF">ACFOD9_14040</name>
</gene>
<evidence type="ECO:0000256" key="1">
    <source>
        <dbReference type="SAM" id="Phobius"/>
    </source>
</evidence>
<keyword evidence="1" id="KW-0812">Transmembrane</keyword>
<sequence>MGTALAARADTGWQYALADLSLILFMVCALALAQAPKGKAHPAPPPPPPARAEAVALGEAAAVWRAGPGMPSLAEWIAGQAADPRQRLTIVARYSQGRAAEAFARADAALQGVRKRPASARIVVEPGAQDDLGAMLTWDVGQT</sequence>
<keyword evidence="1" id="KW-0472">Membrane</keyword>
<feature type="transmembrane region" description="Helical" evidence="1">
    <location>
        <begin position="12"/>
        <end position="33"/>
    </location>
</feature>
<dbReference type="Proteomes" id="UP001595604">
    <property type="component" value="Unassembled WGS sequence"/>
</dbReference>
<comment type="caution">
    <text evidence="2">The sequence shown here is derived from an EMBL/GenBank/DDBJ whole genome shotgun (WGS) entry which is preliminary data.</text>
</comment>
<evidence type="ECO:0000313" key="3">
    <source>
        <dbReference type="Proteomes" id="UP001595604"/>
    </source>
</evidence>